<dbReference type="InterPro" id="IPR000477">
    <property type="entry name" value="RT_dom"/>
</dbReference>
<sequence>MLSFRPVTLTSTLRKLIERIVARGVRDCIEDRLRPEQKGFRPARSPLDTLMQVASAVRRRMDGERTAAAFIDDARACDSVDHGCIVRELLSFGVERHLVAWIAGFLRGRTSKVRVDNALAEDISVTCGVPQGSVLGRLLFIITVASLGRRLKRITGLRNGFFADDLGIVCTSNDLSELQQRKQQGLDCITHWSAECRVEVSAGKTEHTQLAAREAKLLSLKVGATALKEERAPELVDLTMHRLKGLSKHGLCMKAVASTRLLQLRAAASPEWGPDREERRGSHRAPEQAEMCYGVASWWFDTSLSDLERVERVQAQAAHMVAGNPKAANREGGLREARLKPINEVARRRALDHYL</sequence>
<accession>F9WR79</accession>
<gene>
    <name evidence="2" type="ORF">TvY486_0028285</name>
</gene>
<keyword evidence="3" id="KW-1185">Reference proteome</keyword>
<proteinExistence type="predicted"/>
<dbReference type="AlphaFoldDB" id="F9WR79"/>
<dbReference type="PROSITE" id="PS50878">
    <property type="entry name" value="RT_POL"/>
    <property type="match status" value="1"/>
</dbReference>
<evidence type="ECO:0000313" key="2">
    <source>
        <dbReference type="EMBL" id="CCD20063.1"/>
    </source>
</evidence>
<dbReference type="CDD" id="cd01650">
    <property type="entry name" value="RT_nLTR_like"/>
    <property type="match status" value="1"/>
</dbReference>
<dbReference type="Proteomes" id="UP000009027">
    <property type="component" value="Unassembled WGS sequence"/>
</dbReference>
<name>F9WR79_TRYVY</name>
<reference evidence="2 3" key="1">
    <citation type="journal article" date="2012" name="Proc. Natl. Acad. Sci. U.S.A.">
        <title>Antigenic diversity is generated by distinct evolutionary mechanisms in African trypanosome species.</title>
        <authorList>
            <person name="Jackson A.P."/>
            <person name="Berry A."/>
            <person name="Aslett M."/>
            <person name="Allison H.C."/>
            <person name="Burton P."/>
            <person name="Vavrova-Anderson J."/>
            <person name="Brown R."/>
            <person name="Browne H."/>
            <person name="Corton N."/>
            <person name="Hauser H."/>
            <person name="Gamble J."/>
            <person name="Gilderthorp R."/>
            <person name="Marcello L."/>
            <person name="McQuillan J."/>
            <person name="Otto T.D."/>
            <person name="Quail M.A."/>
            <person name="Sanders M.J."/>
            <person name="van Tonder A."/>
            <person name="Ginger M.L."/>
            <person name="Field M.C."/>
            <person name="Barry J.D."/>
            <person name="Hertz-Fowler C."/>
            <person name="Berriman M."/>
        </authorList>
    </citation>
    <scope>NUCLEOTIDE SEQUENCE</scope>
    <source>
        <strain evidence="2 3">Y486</strain>
    </source>
</reference>
<dbReference type="PANTHER" id="PTHR33332">
    <property type="entry name" value="REVERSE TRANSCRIPTASE DOMAIN-CONTAINING PROTEIN"/>
    <property type="match status" value="1"/>
</dbReference>
<dbReference type="EMBL" id="CAEX01004772">
    <property type="protein sequence ID" value="CCD20063.1"/>
    <property type="molecule type" value="Genomic_DNA"/>
</dbReference>
<dbReference type="VEuPathDB" id="TriTrypDB:TvY486_0028285"/>
<dbReference type="Pfam" id="PF00078">
    <property type="entry name" value="RVT_1"/>
    <property type="match status" value="1"/>
</dbReference>
<evidence type="ECO:0000259" key="1">
    <source>
        <dbReference type="PROSITE" id="PS50878"/>
    </source>
</evidence>
<evidence type="ECO:0000313" key="3">
    <source>
        <dbReference type="Proteomes" id="UP000009027"/>
    </source>
</evidence>
<organism evidence="2 3">
    <name type="scientific">Trypanosoma vivax (strain Y486)</name>
    <dbReference type="NCBI Taxonomy" id="1055687"/>
    <lineage>
        <taxon>Eukaryota</taxon>
        <taxon>Discoba</taxon>
        <taxon>Euglenozoa</taxon>
        <taxon>Kinetoplastea</taxon>
        <taxon>Metakinetoplastina</taxon>
        <taxon>Trypanosomatida</taxon>
        <taxon>Trypanosomatidae</taxon>
        <taxon>Trypanosoma</taxon>
        <taxon>Duttonella</taxon>
    </lineage>
</organism>
<feature type="domain" description="Reverse transcriptase" evidence="1">
    <location>
        <begin position="1"/>
        <end position="222"/>
    </location>
</feature>
<protein>
    <recommendedName>
        <fullName evidence="1">Reverse transcriptase domain-containing protein</fullName>
    </recommendedName>
</protein>